<dbReference type="InterPro" id="IPR020617">
    <property type="entry name" value="Thiolase_C"/>
</dbReference>
<keyword evidence="3 7" id="KW-0808">Transferase</keyword>
<evidence type="ECO:0000256" key="7">
    <source>
        <dbReference type="RuleBase" id="RU003557"/>
    </source>
</evidence>
<dbReference type="Pfam" id="PF02803">
    <property type="entry name" value="Thiolase_C"/>
    <property type="match status" value="1"/>
</dbReference>
<comment type="similarity">
    <text evidence="2 7">Belongs to the thiolase-like superfamily. Thiolase family.</text>
</comment>
<dbReference type="Pfam" id="PF00108">
    <property type="entry name" value="Thiolase_N"/>
    <property type="match status" value="1"/>
</dbReference>
<dbReference type="Gene3D" id="3.40.47.10">
    <property type="match status" value="1"/>
</dbReference>
<dbReference type="OrthoDB" id="9764892at2"/>
<comment type="pathway">
    <text evidence="1">Lipid metabolism.</text>
</comment>
<dbReference type="GO" id="GO:0006635">
    <property type="term" value="P:fatty acid beta-oxidation"/>
    <property type="evidence" value="ECO:0007669"/>
    <property type="project" value="TreeGrafter"/>
</dbReference>
<accession>A0A372INZ4</accession>
<proteinExistence type="inferred from homology"/>
<dbReference type="EMBL" id="QVQT01000003">
    <property type="protein sequence ID" value="RFU16690.1"/>
    <property type="molecule type" value="Genomic_DNA"/>
</dbReference>
<dbReference type="InterPro" id="IPR020615">
    <property type="entry name" value="Thiolase_acyl_enz_int_AS"/>
</dbReference>
<dbReference type="EC" id="2.3.1.16" evidence="5"/>
<organism evidence="10 11">
    <name type="scientific">Paracidobacterium acidisoli</name>
    <dbReference type="NCBI Taxonomy" id="2303751"/>
    <lineage>
        <taxon>Bacteria</taxon>
        <taxon>Pseudomonadati</taxon>
        <taxon>Acidobacteriota</taxon>
        <taxon>Terriglobia</taxon>
        <taxon>Terriglobales</taxon>
        <taxon>Acidobacteriaceae</taxon>
        <taxon>Paracidobacterium</taxon>
    </lineage>
</organism>
<comment type="caution">
    <text evidence="10">The sequence shown here is derived from an EMBL/GenBank/DDBJ whole genome shotgun (WGS) entry which is preliminary data.</text>
</comment>
<evidence type="ECO:0000256" key="1">
    <source>
        <dbReference type="ARBA" id="ARBA00005189"/>
    </source>
</evidence>
<protein>
    <recommendedName>
        <fullName evidence="5">acetyl-CoA C-acyltransferase</fullName>
        <ecNumber evidence="5">2.3.1.16</ecNumber>
    </recommendedName>
</protein>
<dbReference type="PROSITE" id="PS00098">
    <property type="entry name" value="THIOLASE_1"/>
    <property type="match status" value="1"/>
</dbReference>
<feature type="active site" description="Proton acceptor" evidence="6">
    <location>
        <position position="379"/>
    </location>
</feature>
<dbReference type="RefSeq" id="WP_117298860.1">
    <property type="nucleotide sequence ID" value="NZ_QVQT02000003.1"/>
</dbReference>
<feature type="active site" description="Acyl-thioester intermediate" evidence="6">
    <location>
        <position position="91"/>
    </location>
</feature>
<reference evidence="10 11" key="1">
    <citation type="submission" date="2018-08" db="EMBL/GenBank/DDBJ databases">
        <title>Acidipila sp. 4G-K13, an acidobacterium isolated from forest soil.</title>
        <authorList>
            <person name="Gao Z.-H."/>
            <person name="Qiu L.-H."/>
        </authorList>
    </citation>
    <scope>NUCLEOTIDE SEQUENCE [LARGE SCALE GENOMIC DNA]</scope>
    <source>
        <strain evidence="10 11">4G-K13</strain>
    </source>
</reference>
<dbReference type="SUPFAM" id="SSF53901">
    <property type="entry name" value="Thiolase-like"/>
    <property type="match status" value="2"/>
</dbReference>
<keyword evidence="11" id="KW-1185">Reference proteome</keyword>
<dbReference type="InterPro" id="IPR016039">
    <property type="entry name" value="Thiolase-like"/>
</dbReference>
<evidence type="ECO:0000256" key="6">
    <source>
        <dbReference type="PIRSR" id="PIRSR000429-1"/>
    </source>
</evidence>
<feature type="domain" description="Thiolase N-terminal" evidence="8">
    <location>
        <begin position="4"/>
        <end position="261"/>
    </location>
</feature>
<evidence type="ECO:0000313" key="10">
    <source>
        <dbReference type="EMBL" id="RFU16690.1"/>
    </source>
</evidence>
<dbReference type="CDD" id="cd00751">
    <property type="entry name" value="thiolase"/>
    <property type="match status" value="1"/>
</dbReference>
<dbReference type="GO" id="GO:0010124">
    <property type="term" value="P:phenylacetate catabolic process"/>
    <property type="evidence" value="ECO:0007669"/>
    <property type="project" value="TreeGrafter"/>
</dbReference>
<dbReference type="FunFam" id="3.40.47.10:FF:000010">
    <property type="entry name" value="Acetyl-CoA acetyltransferase (Thiolase)"/>
    <property type="match status" value="1"/>
</dbReference>
<feature type="domain" description="Thiolase C-terminal" evidence="9">
    <location>
        <begin position="271"/>
        <end position="392"/>
    </location>
</feature>
<evidence type="ECO:0000256" key="2">
    <source>
        <dbReference type="ARBA" id="ARBA00010982"/>
    </source>
</evidence>
<evidence type="ECO:0000256" key="5">
    <source>
        <dbReference type="ARBA" id="ARBA00024073"/>
    </source>
</evidence>
<evidence type="ECO:0000256" key="3">
    <source>
        <dbReference type="ARBA" id="ARBA00022679"/>
    </source>
</evidence>
<gene>
    <name evidence="10" type="ORF">D0Y96_07985</name>
</gene>
<dbReference type="PANTHER" id="PTHR43853:SF21">
    <property type="entry name" value="STEROID 3-KETOACYL-COA THIOLASE"/>
    <property type="match status" value="1"/>
</dbReference>
<dbReference type="InterPro" id="IPR020613">
    <property type="entry name" value="Thiolase_CS"/>
</dbReference>
<dbReference type="PROSITE" id="PS00737">
    <property type="entry name" value="THIOLASE_2"/>
    <property type="match status" value="1"/>
</dbReference>
<evidence type="ECO:0000259" key="8">
    <source>
        <dbReference type="Pfam" id="PF00108"/>
    </source>
</evidence>
<evidence type="ECO:0000313" key="11">
    <source>
        <dbReference type="Proteomes" id="UP000264702"/>
    </source>
</evidence>
<dbReference type="InterPro" id="IPR050215">
    <property type="entry name" value="Thiolase-like_sf_Thiolase"/>
</dbReference>
<dbReference type="GO" id="GO:0003988">
    <property type="term" value="F:acetyl-CoA C-acyltransferase activity"/>
    <property type="evidence" value="ECO:0007669"/>
    <property type="project" value="UniProtKB-EC"/>
</dbReference>
<feature type="active site" description="Proton acceptor" evidence="6">
    <location>
        <position position="349"/>
    </location>
</feature>
<dbReference type="NCBIfam" id="TIGR01930">
    <property type="entry name" value="AcCoA-C-Actrans"/>
    <property type="match status" value="1"/>
</dbReference>
<dbReference type="AlphaFoldDB" id="A0A372INZ4"/>
<evidence type="ECO:0000259" key="9">
    <source>
        <dbReference type="Pfam" id="PF02803"/>
    </source>
</evidence>
<dbReference type="PIRSF" id="PIRSF000429">
    <property type="entry name" value="Ac-CoA_Ac_transf"/>
    <property type="match status" value="1"/>
</dbReference>
<dbReference type="InterPro" id="IPR020610">
    <property type="entry name" value="Thiolase_AS"/>
</dbReference>
<dbReference type="PROSITE" id="PS00099">
    <property type="entry name" value="THIOLASE_3"/>
    <property type="match status" value="1"/>
</dbReference>
<keyword evidence="4 7" id="KW-0012">Acyltransferase</keyword>
<sequence>MAEVFIASSMRTAVGKAPRGALAGVRPDDLAAVVMGEALKRVPALDGKEIDDVILGCAMPEAEQGMNVARIASLRAGLPVEVPAMTINRFCSSGLQAIAIAAQQIIAGQSEAAIAGGTESMSMVPMGGNKVSANPWLMEHYADTYLSMGLTAENLARRYGITREQADEFSLASHRKALAAIEEGRFADEIVPIMVTNMAPGASPAKPVVTETVFETDEGPRADTSAEALAKLKAAFHAQGIVTAGNSSQTSDGAAASVVISGERAKALGIEPLGRFVSFATAGCPPEVMGIGPVLAIPKALKLAGLTLEEIDLIELNEAFAVQALAVIQQAGLNPKKVNVNGGAIALGHPLGCTGAKLTATLLHELKRQKLRYGLVTMCVGGGMGAAGVFERVG</sequence>
<dbReference type="InterPro" id="IPR002155">
    <property type="entry name" value="Thiolase"/>
</dbReference>
<evidence type="ECO:0000256" key="4">
    <source>
        <dbReference type="ARBA" id="ARBA00023315"/>
    </source>
</evidence>
<dbReference type="InterPro" id="IPR020616">
    <property type="entry name" value="Thiolase_N"/>
</dbReference>
<dbReference type="PANTHER" id="PTHR43853">
    <property type="entry name" value="3-KETOACYL-COA THIOLASE, PEROXISOMAL"/>
    <property type="match status" value="1"/>
</dbReference>
<dbReference type="Proteomes" id="UP000264702">
    <property type="component" value="Unassembled WGS sequence"/>
</dbReference>
<name>A0A372INZ4_9BACT</name>
<dbReference type="GO" id="GO:0005737">
    <property type="term" value="C:cytoplasm"/>
    <property type="evidence" value="ECO:0007669"/>
    <property type="project" value="UniProtKB-ARBA"/>
</dbReference>